<dbReference type="GO" id="GO:0009898">
    <property type="term" value="C:cytoplasmic side of plasma membrane"/>
    <property type="evidence" value="ECO:0007669"/>
    <property type="project" value="UniProtKB-UniRule"/>
</dbReference>
<dbReference type="NCBIfam" id="TIGR01174">
    <property type="entry name" value="ftsA"/>
    <property type="match status" value="1"/>
</dbReference>
<protein>
    <recommendedName>
        <fullName evidence="5 6">Cell division protein FtsA</fullName>
    </recommendedName>
</protein>
<proteinExistence type="inferred from homology"/>
<keyword evidence="1 5" id="KW-1003">Cell membrane</keyword>
<dbReference type="GO" id="GO:0043093">
    <property type="term" value="P:FtsZ-dependent cytokinesis"/>
    <property type="evidence" value="ECO:0007669"/>
    <property type="project" value="UniProtKB-UniRule"/>
</dbReference>
<evidence type="ECO:0000259" key="7">
    <source>
        <dbReference type="SMART" id="SM00842"/>
    </source>
</evidence>
<dbReference type="Pfam" id="PF02491">
    <property type="entry name" value="SHS2_FTSA"/>
    <property type="match status" value="1"/>
</dbReference>
<comment type="subcellular location">
    <subcellularLocation>
        <location evidence="5">Cell membrane</location>
        <topology evidence="5">Peripheral membrane protein</topology>
        <orientation evidence="5">Cytoplasmic side</orientation>
    </subcellularLocation>
    <text evidence="5">Localizes to the Z ring in an FtsZ-dependent manner. Targeted to the membrane through a conserved C-terminal amphipathic helix.</text>
</comment>
<keyword evidence="2 5" id="KW-0132">Cell division</keyword>
<feature type="domain" description="SHS2" evidence="7">
    <location>
        <begin position="7"/>
        <end position="194"/>
    </location>
</feature>
<dbReference type="SMART" id="SM00842">
    <property type="entry name" value="FtsA"/>
    <property type="match status" value="1"/>
</dbReference>
<accession>A0A8J7CEE5</accession>
<dbReference type="InterPro" id="IPR003494">
    <property type="entry name" value="SHS2_FtsA"/>
</dbReference>
<organism evidence="8 9">
    <name type="scientific">Candidatus Sulfomarinibacter kjeldsenii</name>
    <dbReference type="NCBI Taxonomy" id="2885994"/>
    <lineage>
        <taxon>Bacteria</taxon>
        <taxon>Pseudomonadati</taxon>
        <taxon>Acidobacteriota</taxon>
        <taxon>Thermoanaerobaculia</taxon>
        <taxon>Thermoanaerobaculales</taxon>
        <taxon>Candidatus Sulfomarinibacteraceae</taxon>
        <taxon>Candidatus Sulfomarinibacter</taxon>
    </lineage>
</organism>
<evidence type="ECO:0000256" key="1">
    <source>
        <dbReference type="ARBA" id="ARBA00022475"/>
    </source>
</evidence>
<dbReference type="GO" id="GO:0032153">
    <property type="term" value="C:cell division site"/>
    <property type="evidence" value="ECO:0007669"/>
    <property type="project" value="UniProtKB-UniRule"/>
</dbReference>
<evidence type="ECO:0000256" key="4">
    <source>
        <dbReference type="ARBA" id="ARBA00023306"/>
    </source>
</evidence>
<evidence type="ECO:0000256" key="3">
    <source>
        <dbReference type="ARBA" id="ARBA00023136"/>
    </source>
</evidence>
<gene>
    <name evidence="5 8" type="primary">ftsA</name>
    <name evidence="8" type="ORF">IFJ97_02570</name>
</gene>
<keyword evidence="3 5" id="KW-0472">Membrane</keyword>
<dbReference type="EMBL" id="JACXWA010000044">
    <property type="protein sequence ID" value="MBD3870227.1"/>
    <property type="molecule type" value="Genomic_DNA"/>
</dbReference>
<dbReference type="Gene3D" id="3.30.420.40">
    <property type="match status" value="2"/>
</dbReference>
<dbReference type="InterPro" id="IPR050696">
    <property type="entry name" value="FtsA/MreB"/>
</dbReference>
<dbReference type="Pfam" id="PF14450">
    <property type="entry name" value="FtsA"/>
    <property type="match status" value="1"/>
</dbReference>
<comment type="function">
    <text evidence="5 6">Cell division protein that is involved in the assembly of the Z ring. May serve as a membrane anchor for the Z ring.</text>
</comment>
<dbReference type="CDD" id="cd24048">
    <property type="entry name" value="ASKHA_NBD_FtsA"/>
    <property type="match status" value="1"/>
</dbReference>
<evidence type="ECO:0000256" key="5">
    <source>
        <dbReference type="HAMAP-Rule" id="MF_02033"/>
    </source>
</evidence>
<name>A0A8J7CEE5_9BACT</name>
<dbReference type="PANTHER" id="PTHR32432:SF4">
    <property type="entry name" value="CELL DIVISION PROTEIN FTSA"/>
    <property type="match status" value="1"/>
</dbReference>
<sequence length="415" mass="43656">MNEHHPVIGIDLGSSKVAVVVGEMEEERLVVRGCGQATHDGARKGVIASLEEVSQAVRVAAEEAEAMASIPVEVALVGIGGLPIQGVPSTASVPVTGRDHTVTSEDLQRALAACAQVAIPEDYRVLDIIPCGFALDGQSGMDYPVGMPGNRLDASAYVLYANRTHAETVEQAVNHAAVALGRLVFEPLAAGEAVLTQDEKELGCLLLDMGYATTDWVLFAEGAVALSGAVPIGGRHFTADLASMLKTTTAAAERSKRQIGAALDREGLDSAAVEVPALGGDGNQVHSAAFAAEILHERARDLFIGVHKVLVGQGLDRIPRAGVVLTGGASRLEGLEEVAETIFGHRVRLGVPRSLAGLVEPVSGPEWAVACGLIRIHHNRRNQVLTSRENRSSIMAWLRNALGEFFELGGGHDRV</sequence>
<dbReference type="InterPro" id="IPR043129">
    <property type="entry name" value="ATPase_NBD"/>
</dbReference>
<dbReference type="PIRSF" id="PIRSF003101">
    <property type="entry name" value="FtsA"/>
    <property type="match status" value="1"/>
</dbReference>
<evidence type="ECO:0000256" key="6">
    <source>
        <dbReference type="PIRNR" id="PIRNR003101"/>
    </source>
</evidence>
<dbReference type="AlphaFoldDB" id="A0A8J7CEE5"/>
<keyword evidence="4 5" id="KW-0131">Cell cycle</keyword>
<dbReference type="SUPFAM" id="SSF53067">
    <property type="entry name" value="Actin-like ATPase domain"/>
    <property type="match status" value="2"/>
</dbReference>
<dbReference type="PANTHER" id="PTHR32432">
    <property type="entry name" value="CELL DIVISION PROTEIN FTSA-RELATED"/>
    <property type="match status" value="1"/>
</dbReference>
<dbReference type="InterPro" id="IPR020823">
    <property type="entry name" value="Cell_div_FtsA"/>
</dbReference>
<dbReference type="Proteomes" id="UP000598633">
    <property type="component" value="Unassembled WGS sequence"/>
</dbReference>
<comment type="subunit">
    <text evidence="5">Self-interacts. Interacts with FtsZ.</text>
</comment>
<evidence type="ECO:0000256" key="2">
    <source>
        <dbReference type="ARBA" id="ARBA00022618"/>
    </source>
</evidence>
<dbReference type="HAMAP" id="MF_02033">
    <property type="entry name" value="FtsA"/>
    <property type="match status" value="1"/>
</dbReference>
<comment type="caution">
    <text evidence="8">The sequence shown here is derived from an EMBL/GenBank/DDBJ whole genome shotgun (WGS) entry which is preliminary data.</text>
</comment>
<reference evidence="8 9" key="1">
    <citation type="submission" date="2020-08" db="EMBL/GenBank/DDBJ databases">
        <title>Acidobacteriota in marine sediments use diverse sulfur dissimilation pathways.</title>
        <authorList>
            <person name="Wasmund K."/>
        </authorList>
    </citation>
    <scope>NUCLEOTIDE SEQUENCE [LARGE SCALE GENOMIC DNA]</scope>
    <source>
        <strain evidence="8">MAG AM3-A</strain>
    </source>
</reference>
<evidence type="ECO:0000313" key="9">
    <source>
        <dbReference type="Proteomes" id="UP000598633"/>
    </source>
</evidence>
<comment type="similarity">
    <text evidence="5 6">Belongs to the FtsA/MreB family.</text>
</comment>
<evidence type="ECO:0000313" key="8">
    <source>
        <dbReference type="EMBL" id="MBD3870227.1"/>
    </source>
</evidence>